<keyword evidence="3" id="KW-1185">Reference proteome</keyword>
<comment type="caution">
    <text evidence="2">The sequence shown here is derived from an EMBL/GenBank/DDBJ whole genome shotgun (WGS) entry which is preliminary data.</text>
</comment>
<accession>A0AAW0HGP7</accession>
<feature type="compositionally biased region" description="Basic and acidic residues" evidence="1">
    <location>
        <begin position="152"/>
        <end position="161"/>
    </location>
</feature>
<feature type="compositionally biased region" description="Pro residues" evidence="1">
    <location>
        <begin position="97"/>
        <end position="111"/>
    </location>
</feature>
<feature type="non-terminal residue" evidence="2">
    <location>
        <position position="161"/>
    </location>
</feature>
<evidence type="ECO:0000313" key="3">
    <source>
        <dbReference type="Proteomes" id="UP001488838"/>
    </source>
</evidence>
<feature type="compositionally biased region" description="Gly residues" evidence="1">
    <location>
        <begin position="140"/>
        <end position="150"/>
    </location>
</feature>
<feature type="compositionally biased region" description="Basic and acidic residues" evidence="1">
    <location>
        <begin position="52"/>
        <end position="63"/>
    </location>
</feature>
<feature type="region of interest" description="Disordered" evidence="1">
    <location>
        <begin position="42"/>
        <end position="161"/>
    </location>
</feature>
<proteinExistence type="predicted"/>
<reference evidence="2 3" key="1">
    <citation type="journal article" date="2023" name="bioRxiv">
        <title>Conserved and derived expression patterns and positive selection on dental genes reveal complex evolutionary context of ever-growing rodent molars.</title>
        <authorList>
            <person name="Calamari Z.T."/>
            <person name="Song A."/>
            <person name="Cohen E."/>
            <person name="Akter M."/>
            <person name="Roy R.D."/>
            <person name="Hallikas O."/>
            <person name="Christensen M.M."/>
            <person name="Li P."/>
            <person name="Marangoni P."/>
            <person name="Jernvall J."/>
            <person name="Klein O.D."/>
        </authorList>
    </citation>
    <scope>NUCLEOTIDE SEQUENCE [LARGE SCALE GENOMIC DNA]</scope>
    <source>
        <strain evidence="2">V071</strain>
    </source>
</reference>
<name>A0AAW0HGP7_MYOGA</name>
<sequence length="161" mass="16165">MGSRSAEPLSCMPASEGAAALARGALGAPRAARAVALGRMTVKLGDAGSGEEGLKKLGKRTADEESLDGEGPGGADAAEDSSSTKRDGQTPRASGAPAPPRGLPAPSPPQGSPQDQHHFLRSSVRPQSKRPRKDAPCAVGSGGASGSGPRGKGRDPILWRV</sequence>
<organism evidence="2 3">
    <name type="scientific">Myodes glareolus</name>
    <name type="common">Bank vole</name>
    <name type="synonym">Clethrionomys glareolus</name>
    <dbReference type="NCBI Taxonomy" id="447135"/>
    <lineage>
        <taxon>Eukaryota</taxon>
        <taxon>Metazoa</taxon>
        <taxon>Chordata</taxon>
        <taxon>Craniata</taxon>
        <taxon>Vertebrata</taxon>
        <taxon>Euteleostomi</taxon>
        <taxon>Mammalia</taxon>
        <taxon>Eutheria</taxon>
        <taxon>Euarchontoglires</taxon>
        <taxon>Glires</taxon>
        <taxon>Rodentia</taxon>
        <taxon>Myomorpha</taxon>
        <taxon>Muroidea</taxon>
        <taxon>Cricetidae</taxon>
        <taxon>Arvicolinae</taxon>
        <taxon>Myodes</taxon>
    </lineage>
</organism>
<gene>
    <name evidence="2" type="ORF">U0070_005911</name>
</gene>
<protein>
    <submittedName>
        <fullName evidence="2">Uncharacterized protein</fullName>
    </submittedName>
</protein>
<dbReference type="AlphaFoldDB" id="A0AAW0HGP7"/>
<evidence type="ECO:0000256" key="1">
    <source>
        <dbReference type="SAM" id="MobiDB-lite"/>
    </source>
</evidence>
<dbReference type="Proteomes" id="UP001488838">
    <property type="component" value="Unassembled WGS sequence"/>
</dbReference>
<evidence type="ECO:0000313" key="2">
    <source>
        <dbReference type="EMBL" id="KAK7801924.1"/>
    </source>
</evidence>
<dbReference type="EMBL" id="JBBHLL010000483">
    <property type="protein sequence ID" value="KAK7801924.1"/>
    <property type="molecule type" value="Genomic_DNA"/>
</dbReference>